<organism evidence="1 2">
    <name type="scientific">Microbacterium oryzae</name>
    <dbReference type="NCBI Taxonomy" id="743009"/>
    <lineage>
        <taxon>Bacteria</taxon>
        <taxon>Bacillati</taxon>
        <taxon>Actinomycetota</taxon>
        <taxon>Actinomycetes</taxon>
        <taxon>Micrococcales</taxon>
        <taxon>Microbacteriaceae</taxon>
        <taxon>Microbacterium</taxon>
    </lineage>
</organism>
<name>A0A6I6E3F7_9MICO</name>
<proteinExistence type="predicted"/>
<accession>A0A6I6E3F7</accession>
<reference evidence="1 2" key="1">
    <citation type="submission" date="2018-09" db="EMBL/GenBank/DDBJ databases">
        <title>Whole genome sequencing of Microbacterium oryzae strain MB-10T.</title>
        <authorList>
            <person name="Das S.K."/>
        </authorList>
    </citation>
    <scope>NUCLEOTIDE SEQUENCE [LARGE SCALE GENOMIC DNA]</scope>
    <source>
        <strain evidence="1 2">MB-10</strain>
    </source>
</reference>
<protein>
    <submittedName>
        <fullName evidence="1">Uncharacterized protein</fullName>
    </submittedName>
</protein>
<dbReference type="Proteomes" id="UP000422989">
    <property type="component" value="Chromosome"/>
</dbReference>
<dbReference type="OrthoDB" id="9970959at2"/>
<dbReference type="RefSeq" id="WP_156243013.1">
    <property type="nucleotide sequence ID" value="NZ_BAAAZL010000003.1"/>
</dbReference>
<dbReference type="EMBL" id="CP032550">
    <property type="protein sequence ID" value="QGU28469.1"/>
    <property type="molecule type" value="Genomic_DNA"/>
</dbReference>
<sequence length="76" mass="8589">MPDNTPVIQLQALGLGRPPWADSEEQTGENQWTYRSGFLSPRGVRDLGFLLVNGWDVSVHARSSQITIRARRKEQP</sequence>
<evidence type="ECO:0000313" key="1">
    <source>
        <dbReference type="EMBL" id="QGU28469.1"/>
    </source>
</evidence>
<dbReference type="KEGG" id="moj:D7D94_12905"/>
<dbReference type="AlphaFoldDB" id="A0A6I6E3F7"/>
<gene>
    <name evidence="1" type="ORF">D7D94_12905</name>
</gene>
<evidence type="ECO:0000313" key="2">
    <source>
        <dbReference type="Proteomes" id="UP000422989"/>
    </source>
</evidence>
<keyword evidence="2" id="KW-1185">Reference proteome</keyword>